<sequence>MAVQKTLFLLAVTLVGLLFTLLKVPAGWLIGALLTGIFYRLWIGKLQFSDSVFKLALALVGVNIGFMMNMSFFSNLLHFFLPLFVAIGLLLAAGIVFGHLLHRLTGLDSVTSFFCFIPGGASEAVAISQEYGANEPIVAAFHSTRIFLYVLTIPILVGITNPLPSKTGLNLSDYSITFTEVLVIGVIIILAIYLSKLYKLPAGTLLYAMLFGFLLNQFVLDIDNPPSLIVAIGQLLLGGIIGLRFTRETFKKLKQVGKYGILLLFTFYGFSFAVAYLFTVSSPLDFLMSLLSSVPAGAAEMASTAYFLQLDASLVASLQLTRLITIFIMMPVLAHLLFRARARKQ</sequence>
<accession>A0ABT9VTZ8</accession>
<dbReference type="PIRSF" id="PIRSF038991">
    <property type="entry name" value="Protein_AbrB"/>
    <property type="match status" value="1"/>
</dbReference>
<feature type="transmembrane region" description="Helical" evidence="1">
    <location>
        <begin position="202"/>
        <end position="220"/>
    </location>
</feature>
<keyword evidence="1" id="KW-0812">Transmembrane</keyword>
<evidence type="ECO:0000313" key="2">
    <source>
        <dbReference type="EMBL" id="MDQ0164461.1"/>
    </source>
</evidence>
<protein>
    <submittedName>
        <fullName evidence="2">Membrane AbrB-like protein</fullName>
    </submittedName>
</protein>
<reference evidence="2 3" key="1">
    <citation type="submission" date="2023-07" db="EMBL/GenBank/DDBJ databases">
        <title>Genomic Encyclopedia of Type Strains, Phase IV (KMG-IV): sequencing the most valuable type-strain genomes for metagenomic binning, comparative biology and taxonomic classification.</title>
        <authorList>
            <person name="Goeker M."/>
        </authorList>
    </citation>
    <scope>NUCLEOTIDE SEQUENCE [LARGE SCALE GENOMIC DNA]</scope>
    <source>
        <strain evidence="2 3">DSM 12751</strain>
    </source>
</reference>
<proteinExistence type="predicted"/>
<dbReference type="InterPro" id="IPR007820">
    <property type="entry name" value="AbrB_fam"/>
</dbReference>
<dbReference type="InterPro" id="IPR017516">
    <property type="entry name" value="AbrB_dup"/>
</dbReference>
<dbReference type="Proteomes" id="UP001235840">
    <property type="component" value="Unassembled WGS sequence"/>
</dbReference>
<comment type="caution">
    <text evidence="2">The sequence shown here is derived from an EMBL/GenBank/DDBJ whole genome shotgun (WGS) entry which is preliminary data.</text>
</comment>
<feature type="transmembrane region" description="Helical" evidence="1">
    <location>
        <begin position="51"/>
        <end position="73"/>
    </location>
</feature>
<name>A0ABT9VTZ8_9BACI</name>
<dbReference type="RefSeq" id="WP_307390083.1">
    <property type="nucleotide sequence ID" value="NZ_BAAADK010000021.1"/>
</dbReference>
<keyword evidence="1" id="KW-0472">Membrane</keyword>
<organism evidence="2 3">
    <name type="scientific">Caldalkalibacillus horti</name>
    <dbReference type="NCBI Taxonomy" id="77523"/>
    <lineage>
        <taxon>Bacteria</taxon>
        <taxon>Bacillati</taxon>
        <taxon>Bacillota</taxon>
        <taxon>Bacilli</taxon>
        <taxon>Bacillales</taxon>
        <taxon>Bacillaceae</taxon>
        <taxon>Caldalkalibacillus</taxon>
    </lineage>
</organism>
<dbReference type="NCBIfam" id="TIGR03082">
    <property type="entry name" value="Gneg_AbrB_dup"/>
    <property type="match status" value="2"/>
</dbReference>
<dbReference type="PANTHER" id="PTHR38457:SF1">
    <property type="entry name" value="REGULATOR ABRB-RELATED"/>
    <property type="match status" value="1"/>
</dbReference>
<feature type="transmembrane region" description="Helical" evidence="1">
    <location>
        <begin position="320"/>
        <end position="338"/>
    </location>
</feature>
<feature type="transmembrane region" description="Helical" evidence="1">
    <location>
        <begin position="79"/>
        <end position="101"/>
    </location>
</feature>
<feature type="transmembrane region" description="Helical" evidence="1">
    <location>
        <begin position="259"/>
        <end position="278"/>
    </location>
</feature>
<dbReference type="EMBL" id="JAUSTY010000001">
    <property type="protein sequence ID" value="MDQ0164461.1"/>
    <property type="molecule type" value="Genomic_DNA"/>
</dbReference>
<feature type="transmembrane region" description="Helical" evidence="1">
    <location>
        <begin position="176"/>
        <end position="195"/>
    </location>
</feature>
<dbReference type="Pfam" id="PF05145">
    <property type="entry name" value="AbrB"/>
    <property type="match status" value="1"/>
</dbReference>
<feature type="transmembrane region" description="Helical" evidence="1">
    <location>
        <begin position="146"/>
        <end position="164"/>
    </location>
</feature>
<dbReference type="PANTHER" id="PTHR38457">
    <property type="entry name" value="REGULATOR ABRB-RELATED"/>
    <property type="match status" value="1"/>
</dbReference>
<evidence type="ECO:0000256" key="1">
    <source>
        <dbReference type="SAM" id="Phobius"/>
    </source>
</evidence>
<gene>
    <name evidence="2" type="ORF">J2S11_000360</name>
</gene>
<keyword evidence="1" id="KW-1133">Transmembrane helix</keyword>
<feature type="transmembrane region" description="Helical" evidence="1">
    <location>
        <begin position="6"/>
        <end position="39"/>
    </location>
</feature>
<feature type="transmembrane region" description="Helical" evidence="1">
    <location>
        <begin position="226"/>
        <end position="247"/>
    </location>
</feature>
<evidence type="ECO:0000313" key="3">
    <source>
        <dbReference type="Proteomes" id="UP001235840"/>
    </source>
</evidence>
<keyword evidence="3" id="KW-1185">Reference proteome</keyword>